<dbReference type="Gene3D" id="3.30.70.360">
    <property type="match status" value="1"/>
</dbReference>
<evidence type="ECO:0000313" key="7">
    <source>
        <dbReference type="EMBL" id="QUD86342.1"/>
    </source>
</evidence>
<feature type="domain" description="Peptidase M20 dimerisation" evidence="6">
    <location>
        <begin position="241"/>
        <end position="385"/>
    </location>
</feature>
<dbReference type="Proteomes" id="UP000676409">
    <property type="component" value="Chromosome"/>
</dbReference>
<evidence type="ECO:0000256" key="2">
    <source>
        <dbReference type="ARBA" id="ARBA00022670"/>
    </source>
</evidence>
<dbReference type="Gene3D" id="1.10.150.900">
    <property type="match status" value="1"/>
</dbReference>
<evidence type="ECO:0000256" key="3">
    <source>
        <dbReference type="ARBA" id="ARBA00022723"/>
    </source>
</evidence>
<proteinExistence type="inferred from homology"/>
<gene>
    <name evidence="7" type="ORF">KCG34_14675</name>
</gene>
<dbReference type="GO" id="GO:0046872">
    <property type="term" value="F:metal ion binding"/>
    <property type="evidence" value="ECO:0007669"/>
    <property type="project" value="UniProtKB-KW"/>
</dbReference>
<protein>
    <submittedName>
        <fullName evidence="7">M20 family peptidase</fullName>
    </submittedName>
</protein>
<dbReference type="SUPFAM" id="SSF53187">
    <property type="entry name" value="Zn-dependent exopeptidases"/>
    <property type="match status" value="1"/>
</dbReference>
<comment type="similarity">
    <text evidence="1">Belongs to the peptidase M20A family.</text>
</comment>
<dbReference type="InterPro" id="IPR011650">
    <property type="entry name" value="Peptidase_M20_dimer"/>
</dbReference>
<dbReference type="SUPFAM" id="SSF55031">
    <property type="entry name" value="Bacterial exopeptidase dimerisation domain"/>
    <property type="match status" value="1"/>
</dbReference>
<evidence type="ECO:0000256" key="4">
    <source>
        <dbReference type="ARBA" id="ARBA00022801"/>
    </source>
</evidence>
<keyword evidence="2" id="KW-0645">Protease</keyword>
<evidence type="ECO:0000313" key="8">
    <source>
        <dbReference type="Proteomes" id="UP000676409"/>
    </source>
</evidence>
<dbReference type="EMBL" id="CP073078">
    <property type="protein sequence ID" value="QUD86342.1"/>
    <property type="molecule type" value="Genomic_DNA"/>
</dbReference>
<keyword evidence="4" id="KW-0378">Hydrolase</keyword>
<name>A0A975IT00_9CAUL</name>
<dbReference type="InterPro" id="IPR036264">
    <property type="entry name" value="Bact_exopeptidase_dim_dom"/>
</dbReference>
<dbReference type="PANTHER" id="PTHR45962:SF1">
    <property type="entry name" value="N-FATTY-ACYL-AMINO ACID SYNTHASE_HYDROLASE PM20D1"/>
    <property type="match status" value="1"/>
</dbReference>
<evidence type="ECO:0000256" key="1">
    <source>
        <dbReference type="ARBA" id="ARBA00006247"/>
    </source>
</evidence>
<dbReference type="Pfam" id="PF07687">
    <property type="entry name" value="M20_dimer"/>
    <property type="match status" value="1"/>
</dbReference>
<dbReference type="Gene3D" id="3.40.630.10">
    <property type="entry name" value="Zn peptidases"/>
    <property type="match status" value="1"/>
</dbReference>
<dbReference type="NCBIfam" id="NF006112">
    <property type="entry name" value="PRK08262.1-3"/>
    <property type="match status" value="1"/>
</dbReference>
<dbReference type="AlphaFoldDB" id="A0A975IT00"/>
<keyword evidence="5" id="KW-0862">Zinc</keyword>
<dbReference type="KEGG" id="caul:KCG34_14675"/>
<accession>A0A975IT00</accession>
<dbReference type="InterPro" id="IPR047177">
    <property type="entry name" value="Pept_M20A"/>
</dbReference>
<dbReference type="PANTHER" id="PTHR45962">
    <property type="entry name" value="N-FATTY-ACYL-AMINO ACID SYNTHASE/HYDROLASE PM20D1"/>
    <property type="match status" value="1"/>
</dbReference>
<dbReference type="GO" id="GO:0006508">
    <property type="term" value="P:proteolysis"/>
    <property type="evidence" value="ECO:0007669"/>
    <property type="project" value="UniProtKB-KW"/>
</dbReference>
<keyword evidence="3" id="KW-0479">Metal-binding</keyword>
<evidence type="ECO:0000256" key="5">
    <source>
        <dbReference type="ARBA" id="ARBA00022833"/>
    </source>
</evidence>
<organism evidence="7 8">
    <name type="scientific">Phenylobacterium montanum</name>
    <dbReference type="NCBI Taxonomy" id="2823693"/>
    <lineage>
        <taxon>Bacteria</taxon>
        <taxon>Pseudomonadati</taxon>
        <taxon>Pseudomonadota</taxon>
        <taxon>Alphaproteobacteria</taxon>
        <taxon>Caulobacterales</taxon>
        <taxon>Caulobacteraceae</taxon>
        <taxon>Phenylobacterium</taxon>
    </lineage>
</organism>
<sequence length="489" mass="51127">MAKRHVAAVVAIGLIAVAGVVAFRTATFKSPVTVDPAAVKLAPSVPIDNVKAAQHLGQAVQFQTVTHQDASQDQLGEWEKLHQWLQATYPAAHKVMTRDIVGGRTLIYTWPGSDPTAQPIVLMAHQDVVPVAEGTEKAWRHPPFSGAVAEGAVWGRGSIDDKGSLVALFEAADALAAQGFKPRRTIYFVSGQDEEFGGTGARAAAAWLKAKGVKALFVIDEGSVVIADNPLTHGKAALIGVAEKGYATLRVTAHGAGGHSSTPPKDTAVTTLARALTAIADHPFPERLDGPAAEMLGGLAAHGSGGIKVAVANEWLFKPLLIKGFAASPAGAAMLHTTIAPTMLEGSPKENVLPEAAIARINYRIAPGDTPDTVMARAKEAVGALKVDLAWEGAPRPPSPVSSTKSEGWKLVAAAAAESSHAPVAPSLVIAGTDSRSLSEVADDVYRFQPIVLSLNGTEMIHGTNEHMTLENLALMTDFYARLMATAAR</sequence>
<dbReference type="RefSeq" id="WP_211936394.1">
    <property type="nucleotide sequence ID" value="NZ_CP073078.1"/>
</dbReference>
<dbReference type="GO" id="GO:0008233">
    <property type="term" value="F:peptidase activity"/>
    <property type="evidence" value="ECO:0007669"/>
    <property type="project" value="UniProtKB-KW"/>
</dbReference>
<reference evidence="7" key="1">
    <citation type="submission" date="2021-04" db="EMBL/GenBank/DDBJ databases">
        <title>The complete genome sequence of Caulobacter sp. S6.</title>
        <authorList>
            <person name="Tang Y."/>
            <person name="Ouyang W."/>
            <person name="Liu Q."/>
            <person name="Huang B."/>
            <person name="Guo Z."/>
            <person name="Lei P."/>
        </authorList>
    </citation>
    <scope>NUCLEOTIDE SEQUENCE</scope>
    <source>
        <strain evidence="7">S6</strain>
    </source>
</reference>
<dbReference type="InterPro" id="IPR002933">
    <property type="entry name" value="Peptidase_M20"/>
</dbReference>
<evidence type="ECO:0000259" key="6">
    <source>
        <dbReference type="Pfam" id="PF07687"/>
    </source>
</evidence>
<dbReference type="Pfam" id="PF01546">
    <property type="entry name" value="Peptidase_M20"/>
    <property type="match status" value="1"/>
</dbReference>
<keyword evidence="8" id="KW-1185">Reference proteome</keyword>